<dbReference type="InterPro" id="IPR001810">
    <property type="entry name" value="F-box_dom"/>
</dbReference>
<accession>M1AK54</accession>
<keyword evidence="2" id="KW-0732">Signal</keyword>
<feature type="transmembrane region" description="Helical" evidence="1">
    <location>
        <begin position="363"/>
        <end position="384"/>
    </location>
</feature>
<dbReference type="PROSITE" id="PS50181">
    <property type="entry name" value="FBOX"/>
    <property type="match status" value="1"/>
</dbReference>
<evidence type="ECO:0000256" key="2">
    <source>
        <dbReference type="SAM" id="SignalP"/>
    </source>
</evidence>
<reference evidence="5" key="1">
    <citation type="journal article" date="2011" name="Nature">
        <title>Genome sequence and analysis of the tuber crop potato.</title>
        <authorList>
            <consortium name="The Potato Genome Sequencing Consortium"/>
        </authorList>
    </citation>
    <scope>NUCLEOTIDE SEQUENCE [LARGE SCALE GENOMIC DNA]</scope>
    <source>
        <strain evidence="5">cv. DM1-3 516 R44</strain>
    </source>
</reference>
<dbReference type="STRING" id="4113.M1AK54"/>
<proteinExistence type="predicted"/>
<keyword evidence="1" id="KW-0472">Membrane</keyword>
<dbReference type="EnsemblPlants" id="PGSC0003DMT400024461">
    <property type="protein sequence ID" value="PGSC0003DMT400024461"/>
    <property type="gene ID" value="PGSC0003DMG400009456"/>
</dbReference>
<feature type="chain" id="PRO_5004011421" evidence="2">
    <location>
        <begin position="21"/>
        <end position="427"/>
    </location>
</feature>
<dbReference type="Pfam" id="PF00646">
    <property type="entry name" value="F-box"/>
    <property type="match status" value="1"/>
</dbReference>
<protein>
    <submittedName>
        <fullName evidence="4">F-box family protein</fullName>
    </submittedName>
</protein>
<evidence type="ECO:0000313" key="5">
    <source>
        <dbReference type="Proteomes" id="UP000011115"/>
    </source>
</evidence>
<keyword evidence="1" id="KW-1133">Transmembrane helix</keyword>
<sequence length="427" mass="50051">MLFLLITCFTFITFLCKSLSLKPLPLWSSSEVRLLSIWFWNDFLILNPFKEGFLESLMSSNVMTLRRKSFSCRVENVETNSEMSVLDLPELVLECILERLPPEGLYSMASVCSSLREKCTSKYLWEKHMKEKWGRVLGPAAHREWLWHISSRNDSSFFNQAKERGLMTYLSQFWPISLVRSNPSTSFKKKVPPAIDSIMSMYLALESGKFWFPAQVYNRENGHVGFMLSCYDAELSYSRRTDTFQARYPPHGRRAMAIETGVTLDRLRVPPLDTSPHDLYISDCLTELCPGDHIEIQWRRNKEFPYGLFPYKPFKHFSIFITFDTTVYIYHPVEPRVYRKQSLPPKVEAVCLHSILPSRNTTYGIMLLLYFLYCLSSSFLCYLVKFGSTLKFFSCGWCVTNRKEDYSKSYFQLVRIFFVFFKRSLLS</sequence>
<dbReference type="AlphaFoldDB" id="M1AK54"/>
<evidence type="ECO:0000259" key="3">
    <source>
        <dbReference type="PROSITE" id="PS50181"/>
    </source>
</evidence>
<dbReference type="eggNOG" id="ENOG502QQCP">
    <property type="taxonomic scope" value="Eukaryota"/>
</dbReference>
<dbReference type="HOGENOM" id="CLU_643117_0_0_1"/>
<evidence type="ECO:0000256" key="1">
    <source>
        <dbReference type="SAM" id="Phobius"/>
    </source>
</evidence>
<dbReference type="SUPFAM" id="SSF81383">
    <property type="entry name" value="F-box domain"/>
    <property type="match status" value="1"/>
</dbReference>
<name>M1AK54_SOLTU</name>
<dbReference type="SMART" id="SM00256">
    <property type="entry name" value="FBOX"/>
    <property type="match status" value="1"/>
</dbReference>
<dbReference type="OrthoDB" id="512036at2759"/>
<dbReference type="Proteomes" id="UP000011115">
    <property type="component" value="Unassembled WGS sequence"/>
</dbReference>
<gene>
    <name evidence="4" type="primary">LOC102587314</name>
</gene>
<keyword evidence="1" id="KW-0812">Transmembrane</keyword>
<dbReference type="InParanoid" id="M1AK54"/>
<dbReference type="PANTHER" id="PTHR31482">
    <property type="entry name" value="ESTS AU081301(E20138)"/>
    <property type="match status" value="1"/>
</dbReference>
<dbReference type="PANTHER" id="PTHR31482:SF2">
    <property type="entry name" value="F-BOX DOMAIN-CONTAINING PROTEIN"/>
    <property type="match status" value="1"/>
</dbReference>
<dbReference type="PaxDb" id="4113-PGSC0003DMT400024461"/>
<dbReference type="CDD" id="cd09917">
    <property type="entry name" value="F-box_SF"/>
    <property type="match status" value="1"/>
</dbReference>
<dbReference type="InterPro" id="IPR036047">
    <property type="entry name" value="F-box-like_dom_sf"/>
</dbReference>
<organism evidence="4 5">
    <name type="scientific">Solanum tuberosum</name>
    <name type="common">Potato</name>
    <dbReference type="NCBI Taxonomy" id="4113"/>
    <lineage>
        <taxon>Eukaryota</taxon>
        <taxon>Viridiplantae</taxon>
        <taxon>Streptophyta</taxon>
        <taxon>Embryophyta</taxon>
        <taxon>Tracheophyta</taxon>
        <taxon>Spermatophyta</taxon>
        <taxon>Magnoliopsida</taxon>
        <taxon>eudicotyledons</taxon>
        <taxon>Gunneridae</taxon>
        <taxon>Pentapetalae</taxon>
        <taxon>asterids</taxon>
        <taxon>lamiids</taxon>
        <taxon>Solanales</taxon>
        <taxon>Solanaceae</taxon>
        <taxon>Solanoideae</taxon>
        <taxon>Solaneae</taxon>
        <taxon>Solanum</taxon>
    </lineage>
</organism>
<evidence type="ECO:0000313" key="4">
    <source>
        <dbReference type="EnsemblPlants" id="PGSC0003DMT400024461"/>
    </source>
</evidence>
<dbReference type="ExpressionAtlas" id="M1AK54">
    <property type="expression patterns" value="baseline"/>
</dbReference>
<feature type="signal peptide" evidence="2">
    <location>
        <begin position="1"/>
        <end position="20"/>
    </location>
</feature>
<dbReference type="Gene3D" id="1.20.1280.50">
    <property type="match status" value="1"/>
</dbReference>
<keyword evidence="5" id="KW-1185">Reference proteome</keyword>
<reference evidence="4" key="2">
    <citation type="submission" date="2015-06" db="UniProtKB">
        <authorList>
            <consortium name="EnsemblPlants"/>
        </authorList>
    </citation>
    <scope>IDENTIFICATION</scope>
    <source>
        <strain evidence="4">DM1-3 516 R44</strain>
    </source>
</reference>
<dbReference type="Gramene" id="PGSC0003DMT400024461">
    <property type="protein sequence ID" value="PGSC0003DMT400024461"/>
    <property type="gene ID" value="PGSC0003DMG400009456"/>
</dbReference>
<feature type="domain" description="F-box" evidence="3">
    <location>
        <begin position="82"/>
        <end position="128"/>
    </location>
</feature>